<keyword evidence="3" id="KW-0378">Hydrolase</keyword>
<dbReference type="PROSITE" id="PS51175">
    <property type="entry name" value="CBM6"/>
    <property type="match status" value="1"/>
</dbReference>
<accession>A0ABV9FHQ2</accession>
<dbReference type="InterPro" id="IPR054470">
    <property type="entry name" value="FIMAH_dom"/>
</dbReference>
<dbReference type="NCBIfam" id="NF047446">
    <property type="entry name" value="barrel_OmpL47"/>
    <property type="match status" value="1"/>
</dbReference>
<dbReference type="Gene3D" id="2.60.40.1180">
    <property type="entry name" value="Golgi alpha-mannosidase II"/>
    <property type="match status" value="1"/>
</dbReference>
<dbReference type="Pfam" id="PF01229">
    <property type="entry name" value="Glyco_hydro_39"/>
    <property type="match status" value="1"/>
</dbReference>
<dbReference type="InterPro" id="IPR049166">
    <property type="entry name" value="GH39_cat"/>
</dbReference>
<name>A0ABV9FHQ2_9BACL</name>
<feature type="signal peptide" evidence="6">
    <location>
        <begin position="1"/>
        <end position="22"/>
    </location>
</feature>
<dbReference type="InterPro" id="IPR005084">
    <property type="entry name" value="CBM6"/>
</dbReference>
<evidence type="ECO:0000259" key="7">
    <source>
        <dbReference type="PROSITE" id="PS50853"/>
    </source>
</evidence>
<evidence type="ECO:0000313" key="10">
    <source>
        <dbReference type="Proteomes" id="UP001596028"/>
    </source>
</evidence>
<dbReference type="PANTHER" id="PTHR43576:SF3">
    <property type="entry name" value="ALPHA-L-ARABINOFURANOSIDASE C"/>
    <property type="match status" value="1"/>
</dbReference>
<dbReference type="Gene3D" id="2.60.120.260">
    <property type="entry name" value="Galactose-binding domain-like"/>
    <property type="match status" value="3"/>
</dbReference>
<evidence type="ECO:0000256" key="5">
    <source>
        <dbReference type="SAM" id="MobiDB-lite"/>
    </source>
</evidence>
<evidence type="ECO:0000256" key="4">
    <source>
        <dbReference type="ARBA" id="ARBA00023295"/>
    </source>
</evidence>
<dbReference type="Gene3D" id="2.60.40.10">
    <property type="entry name" value="Immunoglobulins"/>
    <property type="match status" value="3"/>
</dbReference>
<evidence type="ECO:0000259" key="8">
    <source>
        <dbReference type="PROSITE" id="PS51175"/>
    </source>
</evidence>
<dbReference type="SUPFAM" id="SSF49265">
    <property type="entry name" value="Fibronectin type III"/>
    <property type="match status" value="2"/>
</dbReference>
<organism evidence="9 10">
    <name type="scientific">Cohnella hongkongensis</name>
    <dbReference type="NCBI Taxonomy" id="178337"/>
    <lineage>
        <taxon>Bacteria</taxon>
        <taxon>Bacillati</taxon>
        <taxon>Bacillota</taxon>
        <taxon>Bacilli</taxon>
        <taxon>Bacillales</taxon>
        <taxon>Paenibacillaceae</taxon>
        <taxon>Cohnella</taxon>
    </lineage>
</organism>
<comment type="caution">
    <text evidence="9">The sequence shown here is derived from an EMBL/GenBank/DDBJ whole genome shotgun (WGS) entry which is preliminary data.</text>
</comment>
<dbReference type="InterPro" id="IPR013783">
    <property type="entry name" value="Ig-like_fold"/>
</dbReference>
<evidence type="ECO:0000256" key="1">
    <source>
        <dbReference type="ARBA" id="ARBA00004881"/>
    </source>
</evidence>
<feature type="domain" description="Fibronectin type-III" evidence="7">
    <location>
        <begin position="1107"/>
        <end position="1210"/>
    </location>
</feature>
<dbReference type="InterPro" id="IPR003961">
    <property type="entry name" value="FN3_dom"/>
</dbReference>
<dbReference type="EMBL" id="JBHSEP010000019">
    <property type="protein sequence ID" value="MFC4600778.1"/>
    <property type="molecule type" value="Genomic_DNA"/>
</dbReference>
<dbReference type="InterPro" id="IPR013780">
    <property type="entry name" value="Glyco_hydro_b"/>
</dbReference>
<dbReference type="Proteomes" id="UP001596028">
    <property type="component" value="Unassembled WGS sequence"/>
</dbReference>
<feature type="chain" id="PRO_5045928776" evidence="6">
    <location>
        <begin position="23"/>
        <end position="1484"/>
    </location>
</feature>
<evidence type="ECO:0000256" key="2">
    <source>
        <dbReference type="ARBA" id="ARBA00008875"/>
    </source>
</evidence>
<reference evidence="10" key="1">
    <citation type="journal article" date="2019" name="Int. J. Syst. Evol. Microbiol.">
        <title>The Global Catalogue of Microorganisms (GCM) 10K type strain sequencing project: providing services to taxonomists for standard genome sequencing and annotation.</title>
        <authorList>
            <consortium name="The Broad Institute Genomics Platform"/>
            <consortium name="The Broad Institute Genome Sequencing Center for Infectious Disease"/>
            <person name="Wu L."/>
            <person name="Ma J."/>
        </authorList>
    </citation>
    <scope>NUCLEOTIDE SEQUENCE [LARGE SCALE GENOMIC DNA]</scope>
    <source>
        <strain evidence="10">CCUG 49571</strain>
    </source>
</reference>
<dbReference type="InterPro" id="IPR017853">
    <property type="entry name" value="GH"/>
</dbReference>
<dbReference type="InterPro" id="IPR058094">
    <property type="entry name" value="Ig-like_OmpL47-like"/>
</dbReference>
<keyword evidence="6" id="KW-0732">Signal</keyword>
<dbReference type="PANTHER" id="PTHR43576">
    <property type="entry name" value="ALPHA-L-ARABINOFURANOSIDASE C-RELATED"/>
    <property type="match status" value="1"/>
</dbReference>
<evidence type="ECO:0000313" key="9">
    <source>
        <dbReference type="EMBL" id="MFC4600778.1"/>
    </source>
</evidence>
<dbReference type="PROSITE" id="PS50853">
    <property type="entry name" value="FN3"/>
    <property type="match status" value="1"/>
</dbReference>
<sequence>MSASKKKWLVLLCMTAMLITSGYPGVTRKALAQEAEGPAVSLSVDAGTVVAPMSKEMRGTNIGLWTSGEFHPYSQRSERYVNLIKEAGISLIRFPAGHEADTIYWDRTNAYEWYQGPAPYVKTLTADMFDSYMAMLDEVGAEAMVTVNARIDNKEMAADMVRYANIEKGYQIKYWEIGNEPEYFEEGFKVTPEEYAQRIMEYADAMKAVDPSIVIVGPANGSSLLEEWVQPIMTTMQEQNRQLDAISVHWYPLAGNQTNPASSAYPSIENLLKYEGDNWQPSYINWIPKFTETTPVHNLVHYRDAYAPGALIGLTELGQVTSYGEGVADSHAGAVWLADVLPRLAYHKVDYVTQFLLQGDQTYSLMNMDKEIRPSYYVYPLIERYFGDQLLASSSSDNQNFTIWASKRTGADDKLYLMVVNKNQTQALDATIDLSGFNPRSTASVWVLNAPSVDALTGANINGVQVAEDGSLPDIEGSTMIGVSEPFTATYPAHSVTMIELTAKPESPASARYLGQYAAGMNERKAAGDYPGNQADTPDGYGKLWATGSASWTVNFPETGDYEMSVRAYGEGAAPSLQVKVDGQAVAGSSRTPSAAWENYAVSLGTIAAGKHVITIHNDSGAPGNNVDIASLVVVGAAPGAFTLAAPADQALTASTSVTLDWTQSIDGRLYAPFGADDYTLVVADNPSLTNPFLIKRVGGTTFPLHQLDFETEYYWQVYANNANGTTSSDGVFRFTTPEKPAEPVRFSGQYADGANERKSARDYPGNPADTPGGWGKIWATGTAGWMVNVPKTDSYAFTIRAYGEGETASFRVLVDGEPVPDAAWSAAGAWTDYQGSLGTLSEGTHIVSIHNTSAVPGNINLAYMDIDGPTPGSFSLRSPENGAAVGSADVTLDWTQVIDGKEYAPFGSEQYMITLAHNAELIDPVFQGTAQATFRYVNNLQYDTTYYWSVTAMNGNGSTVADDIFSFTTAAAPETLPAARYLGQYADLIQERKAAADIPGNVTDTPEGWGKIWRTGSGKWTVHFPVSGTYLYSIRAYGEGEAPSFQLKLDGPNVPGAAHNLTNAWEDYTGSLGYVSAGTHIVEINNNSAINFNNVDIAHIDIFGAAPGPFSLMSPADNATVAGDSTTLDWTQIVADRPFAPHGADEYTVILADNPGLLNALVNTTVTETTYEVSGLNSDTTYYWSVTAHHANGSTPAGAVFKFATTPEASDTEAPVTTVDMQGDLLGGWYRGDVTVALSGSDNGSGLDRIEYRLTENGEWQVYGQPLVWAEEGEHAIEYRSADLAGNLEDSKTLSFKIDKTAPTWFVTVNGEPLQDGAVLQESPTTALILQTEDAGSGVQFATLALDGDEYESGQLVDLSGRLGEHALAVEVVDYAGHRAQGAIAFTVEAEISIASLERWMDHYAETGELYGPLLNQLTQSLNIVKLHLGKGDSGQAAHHLRRYLNQLERPYNQTFITAEAKSTLAGIAEGLVRTWTEEQGNP</sequence>
<gene>
    <name evidence="9" type="ORF">ACFO3S_21215</name>
</gene>
<dbReference type="SUPFAM" id="SSF49785">
    <property type="entry name" value="Galactose-binding domain-like"/>
    <property type="match status" value="2"/>
</dbReference>
<feature type="domain" description="CBM6" evidence="8">
    <location>
        <begin position="511"/>
        <end position="635"/>
    </location>
</feature>
<dbReference type="Gene3D" id="3.20.20.80">
    <property type="entry name" value="Glycosidases"/>
    <property type="match status" value="1"/>
</dbReference>
<comment type="pathway">
    <text evidence="1">Glycan metabolism.</text>
</comment>
<comment type="similarity">
    <text evidence="2">Belongs to the glycosyl hydrolase 39 family.</text>
</comment>
<dbReference type="SUPFAM" id="SSF51011">
    <property type="entry name" value="Glycosyl hydrolase domain"/>
    <property type="match status" value="1"/>
</dbReference>
<dbReference type="SUPFAM" id="SSF51445">
    <property type="entry name" value="(Trans)glycosidases"/>
    <property type="match status" value="1"/>
</dbReference>
<evidence type="ECO:0000256" key="6">
    <source>
        <dbReference type="SAM" id="SignalP"/>
    </source>
</evidence>
<dbReference type="InterPro" id="IPR008979">
    <property type="entry name" value="Galactose-bd-like_sf"/>
</dbReference>
<dbReference type="InterPro" id="IPR036116">
    <property type="entry name" value="FN3_sf"/>
</dbReference>
<keyword evidence="4" id="KW-0326">Glycosidase</keyword>
<feature type="region of interest" description="Disordered" evidence="5">
    <location>
        <begin position="747"/>
        <end position="769"/>
    </location>
</feature>
<evidence type="ECO:0000256" key="3">
    <source>
        <dbReference type="ARBA" id="ARBA00022801"/>
    </source>
</evidence>
<dbReference type="RefSeq" id="WP_378100174.1">
    <property type="nucleotide sequence ID" value="NZ_JBHSEP010000019.1"/>
</dbReference>
<keyword evidence="10" id="KW-1185">Reference proteome</keyword>
<dbReference type="Pfam" id="PF22888">
    <property type="entry name" value="FIMAH"/>
    <property type="match status" value="1"/>
</dbReference>
<proteinExistence type="inferred from homology"/>
<protein>
    <submittedName>
        <fullName evidence="9">OmpL47-type beta-barrel domain-containing protein</fullName>
    </submittedName>
</protein>